<organism evidence="7 8">
    <name type="scientific">Sporosarcina limicola</name>
    <dbReference type="NCBI Taxonomy" id="34101"/>
    <lineage>
        <taxon>Bacteria</taxon>
        <taxon>Bacillati</taxon>
        <taxon>Bacillota</taxon>
        <taxon>Bacilli</taxon>
        <taxon>Bacillales</taxon>
        <taxon>Caryophanaceae</taxon>
        <taxon>Sporosarcina</taxon>
    </lineage>
</organism>
<feature type="domain" description="Adenylyltransferase AadA C-terminal" evidence="6">
    <location>
        <begin position="160"/>
        <end position="258"/>
    </location>
</feature>
<dbReference type="Proteomes" id="UP000658225">
    <property type="component" value="Unassembled WGS sequence"/>
</dbReference>
<evidence type="ECO:0000259" key="6">
    <source>
        <dbReference type="Pfam" id="PF13427"/>
    </source>
</evidence>
<evidence type="ECO:0000256" key="1">
    <source>
        <dbReference type="ARBA" id="ARBA00022679"/>
    </source>
</evidence>
<evidence type="ECO:0000256" key="3">
    <source>
        <dbReference type="ARBA" id="ARBA00047831"/>
    </source>
</evidence>
<dbReference type="AlphaFoldDB" id="A0A927R2E6"/>
<dbReference type="RefSeq" id="WP_225941873.1">
    <property type="nucleotide sequence ID" value="NZ_JADBEL010000003.1"/>
</dbReference>
<gene>
    <name evidence="7" type="ORF">H4683_000920</name>
</gene>
<name>A0A927R2E6_9BACL</name>
<keyword evidence="1 4" id="KW-0808">Transferase</keyword>
<evidence type="ECO:0000313" key="8">
    <source>
        <dbReference type="Proteomes" id="UP000658225"/>
    </source>
</evidence>
<accession>A0A927R2E6</accession>
<feature type="domain" description="Polymerase nucleotidyl transferase" evidence="5">
    <location>
        <begin position="23"/>
        <end position="99"/>
    </location>
</feature>
<dbReference type="SUPFAM" id="SSF81301">
    <property type="entry name" value="Nucleotidyltransferase"/>
    <property type="match status" value="1"/>
</dbReference>
<dbReference type="GO" id="GO:0070566">
    <property type="term" value="F:adenylyltransferase activity"/>
    <property type="evidence" value="ECO:0007669"/>
    <property type="project" value="InterPro"/>
</dbReference>
<dbReference type="InterPro" id="IPR025184">
    <property type="entry name" value="AadA_C"/>
</dbReference>
<dbReference type="Gene3D" id="3.30.460.10">
    <property type="entry name" value="Beta Polymerase, domain 2"/>
    <property type="match status" value="1"/>
</dbReference>
<dbReference type="InterPro" id="IPR002934">
    <property type="entry name" value="Polymerase_NTP_transf_dom"/>
</dbReference>
<keyword evidence="2 4" id="KW-0046">Antibiotic resistance</keyword>
<dbReference type="InterPro" id="IPR024172">
    <property type="entry name" value="AadA/Aad9"/>
</dbReference>
<keyword evidence="8" id="KW-1185">Reference proteome</keyword>
<evidence type="ECO:0000256" key="4">
    <source>
        <dbReference type="PIRNR" id="PIRNR000819"/>
    </source>
</evidence>
<dbReference type="Pfam" id="PF13427">
    <property type="entry name" value="AadA_C"/>
    <property type="match status" value="1"/>
</dbReference>
<evidence type="ECO:0000313" key="7">
    <source>
        <dbReference type="EMBL" id="MBE1553846.1"/>
    </source>
</evidence>
<evidence type="ECO:0000256" key="2">
    <source>
        <dbReference type="ARBA" id="ARBA00023251"/>
    </source>
</evidence>
<proteinExistence type="predicted"/>
<comment type="catalytic activity">
    <reaction evidence="3 4">
        <text>spectinomycin + ATP = 9-O-adenylylspectinomycin + diphosphate</text>
        <dbReference type="Rhea" id="RHEA:63228"/>
        <dbReference type="ChEBI" id="CHEBI:30616"/>
        <dbReference type="ChEBI" id="CHEBI:33019"/>
        <dbReference type="ChEBI" id="CHEBI:146260"/>
        <dbReference type="ChEBI" id="CHEBI:146261"/>
    </reaction>
</comment>
<dbReference type="GO" id="GO:0005524">
    <property type="term" value="F:ATP binding"/>
    <property type="evidence" value="ECO:0007669"/>
    <property type="project" value="UniProtKB-KW"/>
</dbReference>
<sequence length="270" mass="31225">MSMVSSWKTCSIEIKDFVIHLLQKTKEILKDDFIGFYLHGSLAMGGFNSKSSDIDVLIITNKTMTVETKRKLAELFLNFSNEPFPVEISFVNKEQLKKWAHPCPFDFHYSEFWRGRYQDDLSKGTYQYLNGKLSYDADLAAHITIVNHRGICLEGPPIVEVFPAVPRSHYISSIMGDFQECLENIEQDPIYCTLNLIRVYWYLKEGIISSKQEAGNWGLSSLPKEFNFTIQKVVNSYTGEKEIYDLEKSDLLALRNYINKNVQELFNLLN</sequence>
<keyword evidence="4 7" id="KW-0548">Nucleotidyltransferase</keyword>
<reference evidence="7" key="1">
    <citation type="submission" date="2020-10" db="EMBL/GenBank/DDBJ databases">
        <title>Genomic Encyclopedia of Type Strains, Phase IV (KMG-IV): sequencing the most valuable type-strain genomes for metagenomic binning, comparative biology and taxonomic classification.</title>
        <authorList>
            <person name="Goeker M."/>
        </authorList>
    </citation>
    <scope>NUCLEOTIDE SEQUENCE</scope>
    <source>
        <strain evidence="7">DSM 13886</strain>
    </source>
</reference>
<keyword evidence="4" id="KW-0067">ATP-binding</keyword>
<protein>
    <recommendedName>
        <fullName evidence="4">Spectinomycin 9-adenylyltransferase</fullName>
    </recommendedName>
</protein>
<dbReference type="PIRSF" id="PIRSF000819">
    <property type="entry name" value="Streptomycin_3-adenylyltransf"/>
    <property type="match status" value="1"/>
</dbReference>
<comment type="caution">
    <text evidence="7">The sequence shown here is derived from an EMBL/GenBank/DDBJ whole genome shotgun (WGS) entry which is preliminary data.</text>
</comment>
<dbReference type="Pfam" id="PF01909">
    <property type="entry name" value="NTP_transf_2"/>
    <property type="match status" value="1"/>
</dbReference>
<dbReference type="EMBL" id="JADBEL010000003">
    <property type="protein sequence ID" value="MBE1553846.1"/>
    <property type="molecule type" value="Genomic_DNA"/>
</dbReference>
<dbReference type="CDD" id="cd05403">
    <property type="entry name" value="NT_KNTase_like"/>
    <property type="match status" value="1"/>
</dbReference>
<dbReference type="InterPro" id="IPR043519">
    <property type="entry name" value="NT_sf"/>
</dbReference>
<keyword evidence="4" id="KW-0547">Nucleotide-binding</keyword>
<evidence type="ECO:0000259" key="5">
    <source>
        <dbReference type="Pfam" id="PF01909"/>
    </source>
</evidence>
<dbReference type="GO" id="GO:0046677">
    <property type="term" value="P:response to antibiotic"/>
    <property type="evidence" value="ECO:0007669"/>
    <property type="project" value="UniProtKB-KW"/>
</dbReference>